<organism evidence="4 5">
    <name type="scientific">Candidatus Scybalocola faecigallinarum</name>
    <dbReference type="NCBI Taxonomy" id="2840941"/>
    <lineage>
        <taxon>Bacteria</taxon>
        <taxon>Bacillati</taxon>
        <taxon>Bacillota</taxon>
        <taxon>Clostridia</taxon>
        <taxon>Lachnospirales</taxon>
        <taxon>Lachnospiraceae</taxon>
        <taxon>Lachnospiraceae incertae sedis</taxon>
        <taxon>Candidatus Scybalocola (ex Gilroy et al. 2021)</taxon>
    </lineage>
</organism>
<evidence type="ECO:0000256" key="1">
    <source>
        <dbReference type="ARBA" id="ARBA00023125"/>
    </source>
</evidence>
<dbReference type="EMBL" id="DVIT01000025">
    <property type="protein sequence ID" value="HIS47196.1"/>
    <property type="molecule type" value="Genomic_DNA"/>
</dbReference>
<dbReference type="SUPFAM" id="SSF46689">
    <property type="entry name" value="Homeodomain-like"/>
    <property type="match status" value="1"/>
</dbReference>
<evidence type="ECO:0000259" key="3">
    <source>
        <dbReference type="PROSITE" id="PS50977"/>
    </source>
</evidence>
<dbReference type="PROSITE" id="PS50977">
    <property type="entry name" value="HTH_TETR_2"/>
    <property type="match status" value="1"/>
</dbReference>
<dbReference type="InterPro" id="IPR023772">
    <property type="entry name" value="DNA-bd_HTH_TetR-type_CS"/>
</dbReference>
<name>A0A9D1F487_9FIRM</name>
<dbReference type="InterPro" id="IPR036271">
    <property type="entry name" value="Tet_transcr_reg_TetR-rel_C_sf"/>
</dbReference>
<protein>
    <submittedName>
        <fullName evidence="4">TetR/AcrR family transcriptional regulator</fullName>
    </submittedName>
</protein>
<dbReference type="InterPro" id="IPR001647">
    <property type="entry name" value="HTH_TetR"/>
</dbReference>
<keyword evidence="1 2" id="KW-0238">DNA-binding</keyword>
<evidence type="ECO:0000313" key="4">
    <source>
        <dbReference type="EMBL" id="HIS47196.1"/>
    </source>
</evidence>
<dbReference type="Pfam" id="PF00440">
    <property type="entry name" value="TetR_N"/>
    <property type="match status" value="1"/>
</dbReference>
<evidence type="ECO:0000313" key="5">
    <source>
        <dbReference type="Proteomes" id="UP000823927"/>
    </source>
</evidence>
<sequence length="232" mass="27403">MKQEKRSRITYEKILDAAITEFGTKSYETASLNTVCSENNISKGLLYHHFKSKDDLYLHCVKACFQALTEFMKMNRKTPKSVQDGLQQLLQQRQQFFKENPCYGNIFFNTVLQPPVHLREELREIRRDFDDFCHSAYVELLGMLKLRECITREMALEYFILLQEMFNGYFQKKSYKNADFHTMIQEHEMNLSQILNIMLYGIALQPPANSLYLAHLYRSAQRSSREPSPQQL</sequence>
<dbReference type="AlphaFoldDB" id="A0A9D1F487"/>
<dbReference type="PROSITE" id="PS01081">
    <property type="entry name" value="HTH_TETR_1"/>
    <property type="match status" value="1"/>
</dbReference>
<comment type="caution">
    <text evidence="4">The sequence shown here is derived from an EMBL/GenBank/DDBJ whole genome shotgun (WGS) entry which is preliminary data.</text>
</comment>
<dbReference type="Gene3D" id="1.10.357.10">
    <property type="entry name" value="Tetracycline Repressor, domain 2"/>
    <property type="match status" value="1"/>
</dbReference>
<dbReference type="PANTHER" id="PTHR30328">
    <property type="entry name" value="TRANSCRIPTIONAL REPRESSOR"/>
    <property type="match status" value="1"/>
</dbReference>
<dbReference type="GO" id="GO:0003677">
    <property type="term" value="F:DNA binding"/>
    <property type="evidence" value="ECO:0007669"/>
    <property type="project" value="UniProtKB-UniRule"/>
</dbReference>
<dbReference type="PRINTS" id="PR00455">
    <property type="entry name" value="HTHTETR"/>
</dbReference>
<dbReference type="SUPFAM" id="SSF48498">
    <property type="entry name" value="Tetracyclin repressor-like, C-terminal domain"/>
    <property type="match status" value="1"/>
</dbReference>
<feature type="DNA-binding region" description="H-T-H motif" evidence="2">
    <location>
        <begin position="31"/>
        <end position="50"/>
    </location>
</feature>
<evidence type="ECO:0000256" key="2">
    <source>
        <dbReference type="PROSITE-ProRule" id="PRU00335"/>
    </source>
</evidence>
<dbReference type="Gene3D" id="1.10.10.60">
    <property type="entry name" value="Homeodomain-like"/>
    <property type="match status" value="1"/>
</dbReference>
<dbReference type="Proteomes" id="UP000823927">
    <property type="component" value="Unassembled WGS sequence"/>
</dbReference>
<reference evidence="4" key="1">
    <citation type="submission" date="2020-10" db="EMBL/GenBank/DDBJ databases">
        <authorList>
            <person name="Gilroy R."/>
        </authorList>
    </citation>
    <scope>NUCLEOTIDE SEQUENCE</scope>
    <source>
        <strain evidence="4">CHK178-757</strain>
    </source>
</reference>
<feature type="domain" description="HTH tetR-type" evidence="3">
    <location>
        <begin position="8"/>
        <end position="68"/>
    </location>
</feature>
<dbReference type="GO" id="GO:0006355">
    <property type="term" value="P:regulation of DNA-templated transcription"/>
    <property type="evidence" value="ECO:0007669"/>
    <property type="project" value="UniProtKB-ARBA"/>
</dbReference>
<reference evidence="4" key="2">
    <citation type="journal article" date="2021" name="PeerJ">
        <title>Extensive microbial diversity within the chicken gut microbiome revealed by metagenomics and culture.</title>
        <authorList>
            <person name="Gilroy R."/>
            <person name="Ravi A."/>
            <person name="Getino M."/>
            <person name="Pursley I."/>
            <person name="Horton D.L."/>
            <person name="Alikhan N.F."/>
            <person name="Baker D."/>
            <person name="Gharbi K."/>
            <person name="Hall N."/>
            <person name="Watson M."/>
            <person name="Adriaenssens E.M."/>
            <person name="Foster-Nyarko E."/>
            <person name="Jarju S."/>
            <person name="Secka A."/>
            <person name="Antonio M."/>
            <person name="Oren A."/>
            <person name="Chaudhuri R.R."/>
            <person name="La Ragione R."/>
            <person name="Hildebrand F."/>
            <person name="Pallen M.J."/>
        </authorList>
    </citation>
    <scope>NUCLEOTIDE SEQUENCE</scope>
    <source>
        <strain evidence="4">CHK178-757</strain>
    </source>
</reference>
<dbReference type="InterPro" id="IPR050109">
    <property type="entry name" value="HTH-type_TetR-like_transc_reg"/>
</dbReference>
<gene>
    <name evidence="4" type="ORF">IAB46_06500</name>
</gene>
<proteinExistence type="predicted"/>
<dbReference type="PANTHER" id="PTHR30328:SF54">
    <property type="entry name" value="HTH-TYPE TRANSCRIPTIONAL REPRESSOR SCO4008"/>
    <property type="match status" value="1"/>
</dbReference>
<dbReference type="InterPro" id="IPR009057">
    <property type="entry name" value="Homeodomain-like_sf"/>
</dbReference>
<accession>A0A9D1F487</accession>